<evidence type="ECO:0000256" key="4">
    <source>
        <dbReference type="ARBA" id="ARBA00023268"/>
    </source>
</evidence>
<organism evidence="7 8">
    <name type="scientific">Ignelater luminosus</name>
    <name type="common">Cucubano</name>
    <name type="synonym">Pyrophorus luminosus</name>
    <dbReference type="NCBI Taxonomy" id="2038154"/>
    <lineage>
        <taxon>Eukaryota</taxon>
        <taxon>Metazoa</taxon>
        <taxon>Ecdysozoa</taxon>
        <taxon>Arthropoda</taxon>
        <taxon>Hexapoda</taxon>
        <taxon>Insecta</taxon>
        <taxon>Pterygota</taxon>
        <taxon>Neoptera</taxon>
        <taxon>Endopterygota</taxon>
        <taxon>Coleoptera</taxon>
        <taxon>Polyphaga</taxon>
        <taxon>Elateriformia</taxon>
        <taxon>Elateroidea</taxon>
        <taxon>Elateridae</taxon>
        <taxon>Agrypninae</taxon>
        <taxon>Pyrophorini</taxon>
        <taxon>Ignelater</taxon>
    </lineage>
</organism>
<dbReference type="InterPro" id="IPR050951">
    <property type="entry name" value="Retrovirus_Pol_polyprotein"/>
</dbReference>
<dbReference type="PROSITE" id="PS00028">
    <property type="entry name" value="ZINC_FINGER_C2H2_1"/>
    <property type="match status" value="1"/>
</dbReference>
<keyword evidence="8" id="KW-1185">Reference proteome</keyword>
<evidence type="ECO:0000256" key="2">
    <source>
        <dbReference type="ARBA" id="ARBA00022771"/>
    </source>
</evidence>
<dbReference type="SMART" id="SM00355">
    <property type="entry name" value="ZnF_C2H2"/>
    <property type="match status" value="2"/>
</dbReference>
<feature type="domain" description="C2H2-type" evidence="6">
    <location>
        <begin position="435"/>
        <end position="462"/>
    </location>
</feature>
<feature type="domain" description="C2H2-type" evidence="6">
    <location>
        <begin position="406"/>
        <end position="433"/>
    </location>
</feature>
<protein>
    <recommendedName>
        <fullName evidence="6">C2H2-type domain-containing protein</fullName>
    </recommendedName>
</protein>
<dbReference type="PROSITE" id="PS50157">
    <property type="entry name" value="ZINC_FINGER_C2H2_2"/>
    <property type="match status" value="2"/>
</dbReference>
<dbReference type="InterPro" id="IPR013087">
    <property type="entry name" value="Znf_C2H2_type"/>
</dbReference>
<evidence type="ECO:0000256" key="1">
    <source>
        <dbReference type="ARBA" id="ARBA00022723"/>
    </source>
</evidence>
<dbReference type="PANTHER" id="PTHR37984:SF5">
    <property type="entry name" value="PROTEIN NYNRIN-LIKE"/>
    <property type="match status" value="1"/>
</dbReference>
<dbReference type="SUPFAM" id="SSF57667">
    <property type="entry name" value="beta-beta-alpha zinc fingers"/>
    <property type="match status" value="1"/>
</dbReference>
<dbReference type="GO" id="GO:0008270">
    <property type="term" value="F:zinc ion binding"/>
    <property type="evidence" value="ECO:0007669"/>
    <property type="project" value="UniProtKB-KW"/>
</dbReference>
<sequence length="471" mass="55174">MPSPRCKKDIERFIGLVTYLGRFIENLSDKTYHLRKLLKQDVIFEWNDEQETAFTSLKDFLVTKPTLKFFDPNKEITISVDASQNVCVVEQNLIISDASLNRLIEETKRDDELQKIKNYLINGWPTSINKVPSEIKPYYKIRSDITQGNNDLIYMGRRVIISKALRTKITIKKLIKKTTEKGDDFYLALLAYRNTPVNDLYTPSQLLMSRYLRDHLPINENQLESSLINAKLYSQKIESKQEKSKLYYDKKGVKNLDKLENGTVVRYQEIPKGHWNLGIIVESMNHNVYKIKKCIIRNRRYIRKTKELNNKIMHPPESLSTLVHDIDVNQSSTTNLVHDIDLNQPSTSIDVPSINVDLRSEEVSESDSAAMTEIDTRSETNVVPVENEIVNNRFANQRRSHRYRPFQCDECSKRYTSLKTLKRHQNVECGKEKQFFCKYCPRQFYYKQDLQSHTARHQRSAMQPIVISDEY</sequence>
<dbReference type="GO" id="GO:0005634">
    <property type="term" value="C:nucleus"/>
    <property type="evidence" value="ECO:0007669"/>
    <property type="project" value="UniProtKB-ARBA"/>
</dbReference>
<evidence type="ECO:0000256" key="5">
    <source>
        <dbReference type="PROSITE-ProRule" id="PRU00042"/>
    </source>
</evidence>
<dbReference type="AlphaFoldDB" id="A0A8K0G500"/>
<reference evidence="7" key="1">
    <citation type="submission" date="2019-08" db="EMBL/GenBank/DDBJ databases">
        <title>The genome of the North American firefly Photinus pyralis.</title>
        <authorList>
            <consortium name="Photinus pyralis genome working group"/>
            <person name="Fallon T.R."/>
            <person name="Sander Lower S.E."/>
            <person name="Weng J.-K."/>
        </authorList>
    </citation>
    <scope>NUCLEOTIDE SEQUENCE</scope>
    <source>
        <strain evidence="7">TRF0915ILg1</strain>
        <tissue evidence="7">Whole body</tissue>
    </source>
</reference>
<dbReference type="Pfam" id="PF17919">
    <property type="entry name" value="RT_RNaseH_2"/>
    <property type="match status" value="1"/>
</dbReference>
<dbReference type="FunFam" id="3.30.70.270:FF:000063">
    <property type="entry name" value="Zinc knuckle domaincontaining protein"/>
    <property type="match status" value="1"/>
</dbReference>
<evidence type="ECO:0000256" key="3">
    <source>
        <dbReference type="ARBA" id="ARBA00022833"/>
    </source>
</evidence>
<dbReference type="FunFam" id="3.30.160.60:FF:000446">
    <property type="entry name" value="Zinc finger protein"/>
    <property type="match status" value="1"/>
</dbReference>
<dbReference type="GO" id="GO:0071897">
    <property type="term" value="P:DNA biosynthetic process"/>
    <property type="evidence" value="ECO:0007669"/>
    <property type="project" value="UniProtKB-ARBA"/>
</dbReference>
<dbReference type="GO" id="GO:0003824">
    <property type="term" value="F:catalytic activity"/>
    <property type="evidence" value="ECO:0007669"/>
    <property type="project" value="UniProtKB-KW"/>
</dbReference>
<evidence type="ECO:0000313" key="7">
    <source>
        <dbReference type="EMBL" id="KAF2891885.1"/>
    </source>
</evidence>
<name>A0A8K0G500_IGNLU</name>
<dbReference type="EMBL" id="VTPC01020743">
    <property type="protein sequence ID" value="KAF2891885.1"/>
    <property type="molecule type" value="Genomic_DNA"/>
</dbReference>
<dbReference type="SUPFAM" id="SSF56672">
    <property type="entry name" value="DNA/RNA polymerases"/>
    <property type="match status" value="1"/>
</dbReference>
<dbReference type="Pfam" id="PF00096">
    <property type="entry name" value="zf-C2H2"/>
    <property type="match status" value="2"/>
</dbReference>
<proteinExistence type="predicted"/>
<dbReference type="InterPro" id="IPR043502">
    <property type="entry name" value="DNA/RNA_pol_sf"/>
</dbReference>
<dbReference type="Gene3D" id="3.30.160.60">
    <property type="entry name" value="Classic Zinc Finger"/>
    <property type="match status" value="1"/>
</dbReference>
<dbReference type="OrthoDB" id="7698230at2759"/>
<evidence type="ECO:0000259" key="6">
    <source>
        <dbReference type="PROSITE" id="PS50157"/>
    </source>
</evidence>
<keyword evidence="1" id="KW-0479">Metal-binding</keyword>
<comment type="caution">
    <text evidence="7">The sequence shown here is derived from an EMBL/GenBank/DDBJ whole genome shotgun (WGS) entry which is preliminary data.</text>
</comment>
<keyword evidence="3" id="KW-0862">Zinc</keyword>
<keyword evidence="2 5" id="KW-0863">Zinc-finger</keyword>
<dbReference type="Proteomes" id="UP000801492">
    <property type="component" value="Unassembled WGS sequence"/>
</dbReference>
<accession>A0A8K0G500</accession>
<evidence type="ECO:0000313" key="8">
    <source>
        <dbReference type="Proteomes" id="UP000801492"/>
    </source>
</evidence>
<keyword evidence="4" id="KW-0511">Multifunctional enzyme</keyword>
<dbReference type="InterPro" id="IPR043128">
    <property type="entry name" value="Rev_trsase/Diguanyl_cyclase"/>
</dbReference>
<dbReference type="PANTHER" id="PTHR37984">
    <property type="entry name" value="PROTEIN CBG26694"/>
    <property type="match status" value="1"/>
</dbReference>
<dbReference type="InterPro" id="IPR041577">
    <property type="entry name" value="RT_RNaseH_2"/>
</dbReference>
<gene>
    <name evidence="7" type="ORF">ILUMI_14288</name>
</gene>
<dbReference type="Gene3D" id="3.30.70.270">
    <property type="match status" value="1"/>
</dbReference>
<dbReference type="InterPro" id="IPR036236">
    <property type="entry name" value="Znf_C2H2_sf"/>
</dbReference>